<keyword evidence="3" id="KW-1185">Reference proteome</keyword>
<protein>
    <submittedName>
        <fullName evidence="2">Uncharacterized protein</fullName>
    </submittedName>
</protein>
<sequence length="155" mass="16645">MRNDIYSALLSGSGIRTIEATLEHELQATGWIADLKAYITQLLRSGECTTVAELNAKVREKIKLGADGGAAEAEGNRSRENESENGNESGNEKANGNGLTNGTSNGNGINGNGTHTSTSEFDLRLPERAVREGVRVVRRELDKVCEITVVEADDK</sequence>
<accession>A0A6A6WNQ6</accession>
<dbReference type="AlphaFoldDB" id="A0A6A6WNQ6"/>
<dbReference type="Proteomes" id="UP000799757">
    <property type="component" value="Unassembled WGS sequence"/>
</dbReference>
<feature type="compositionally biased region" description="Low complexity" evidence="1">
    <location>
        <begin position="84"/>
        <end position="119"/>
    </location>
</feature>
<organism evidence="2 3">
    <name type="scientific">Melanomma pulvis-pyrius CBS 109.77</name>
    <dbReference type="NCBI Taxonomy" id="1314802"/>
    <lineage>
        <taxon>Eukaryota</taxon>
        <taxon>Fungi</taxon>
        <taxon>Dikarya</taxon>
        <taxon>Ascomycota</taxon>
        <taxon>Pezizomycotina</taxon>
        <taxon>Dothideomycetes</taxon>
        <taxon>Pleosporomycetidae</taxon>
        <taxon>Pleosporales</taxon>
        <taxon>Melanommataceae</taxon>
        <taxon>Melanomma</taxon>
    </lineage>
</organism>
<name>A0A6A6WNQ6_9PLEO</name>
<evidence type="ECO:0000313" key="2">
    <source>
        <dbReference type="EMBL" id="KAF2785706.1"/>
    </source>
</evidence>
<feature type="region of interest" description="Disordered" evidence="1">
    <location>
        <begin position="65"/>
        <end position="124"/>
    </location>
</feature>
<evidence type="ECO:0000256" key="1">
    <source>
        <dbReference type="SAM" id="MobiDB-lite"/>
    </source>
</evidence>
<proteinExistence type="predicted"/>
<dbReference type="OrthoDB" id="5355007at2759"/>
<evidence type="ECO:0000313" key="3">
    <source>
        <dbReference type="Proteomes" id="UP000799757"/>
    </source>
</evidence>
<gene>
    <name evidence="2" type="ORF">K505DRAFT_261480</name>
</gene>
<dbReference type="EMBL" id="MU002720">
    <property type="protein sequence ID" value="KAF2785706.1"/>
    <property type="molecule type" value="Genomic_DNA"/>
</dbReference>
<reference evidence="2" key="1">
    <citation type="journal article" date="2020" name="Stud. Mycol.">
        <title>101 Dothideomycetes genomes: a test case for predicting lifestyles and emergence of pathogens.</title>
        <authorList>
            <person name="Haridas S."/>
            <person name="Albert R."/>
            <person name="Binder M."/>
            <person name="Bloem J."/>
            <person name="Labutti K."/>
            <person name="Salamov A."/>
            <person name="Andreopoulos B."/>
            <person name="Baker S."/>
            <person name="Barry K."/>
            <person name="Bills G."/>
            <person name="Bluhm B."/>
            <person name="Cannon C."/>
            <person name="Castanera R."/>
            <person name="Culley D."/>
            <person name="Daum C."/>
            <person name="Ezra D."/>
            <person name="Gonzalez J."/>
            <person name="Henrissat B."/>
            <person name="Kuo A."/>
            <person name="Liang C."/>
            <person name="Lipzen A."/>
            <person name="Lutzoni F."/>
            <person name="Magnuson J."/>
            <person name="Mondo S."/>
            <person name="Nolan M."/>
            <person name="Ohm R."/>
            <person name="Pangilinan J."/>
            <person name="Park H.-J."/>
            <person name="Ramirez L."/>
            <person name="Alfaro M."/>
            <person name="Sun H."/>
            <person name="Tritt A."/>
            <person name="Yoshinaga Y."/>
            <person name="Zwiers L.-H."/>
            <person name="Turgeon B."/>
            <person name="Goodwin S."/>
            <person name="Spatafora J."/>
            <person name="Crous P."/>
            <person name="Grigoriev I."/>
        </authorList>
    </citation>
    <scope>NUCLEOTIDE SEQUENCE</scope>
    <source>
        <strain evidence="2">CBS 109.77</strain>
    </source>
</reference>